<dbReference type="EMBL" id="DF237467">
    <property type="protein sequence ID" value="GAQ89406.1"/>
    <property type="molecule type" value="Genomic_DNA"/>
</dbReference>
<feature type="compositionally biased region" description="Low complexity" evidence="2">
    <location>
        <begin position="39"/>
        <end position="55"/>
    </location>
</feature>
<reference evidence="3 4" key="1">
    <citation type="journal article" date="2014" name="Nat. Commun.">
        <title>Klebsormidium flaccidum genome reveals primary factors for plant terrestrial adaptation.</title>
        <authorList>
            <person name="Hori K."/>
            <person name="Maruyama F."/>
            <person name="Fujisawa T."/>
            <person name="Togashi T."/>
            <person name="Yamamoto N."/>
            <person name="Seo M."/>
            <person name="Sato S."/>
            <person name="Yamada T."/>
            <person name="Mori H."/>
            <person name="Tajima N."/>
            <person name="Moriyama T."/>
            <person name="Ikeuchi M."/>
            <person name="Watanabe M."/>
            <person name="Wada H."/>
            <person name="Kobayashi K."/>
            <person name="Saito M."/>
            <person name="Masuda T."/>
            <person name="Sasaki-Sekimoto Y."/>
            <person name="Mashiguchi K."/>
            <person name="Awai K."/>
            <person name="Shimojima M."/>
            <person name="Masuda S."/>
            <person name="Iwai M."/>
            <person name="Nobusawa T."/>
            <person name="Narise T."/>
            <person name="Kondo S."/>
            <person name="Saito H."/>
            <person name="Sato R."/>
            <person name="Murakawa M."/>
            <person name="Ihara Y."/>
            <person name="Oshima-Yamada Y."/>
            <person name="Ohtaka K."/>
            <person name="Satoh M."/>
            <person name="Sonobe K."/>
            <person name="Ishii M."/>
            <person name="Ohtani R."/>
            <person name="Kanamori-Sato M."/>
            <person name="Honoki R."/>
            <person name="Miyazaki D."/>
            <person name="Mochizuki H."/>
            <person name="Umetsu J."/>
            <person name="Higashi K."/>
            <person name="Shibata D."/>
            <person name="Kamiya Y."/>
            <person name="Sato N."/>
            <person name="Nakamura Y."/>
            <person name="Tabata S."/>
            <person name="Ida S."/>
            <person name="Kurokawa K."/>
            <person name="Ohta H."/>
        </authorList>
    </citation>
    <scope>NUCLEOTIDE SEQUENCE [LARGE SCALE GENOMIC DNA]</scope>
    <source>
        <strain evidence="3 4">NIES-2285</strain>
    </source>
</reference>
<proteinExistence type="predicted"/>
<feature type="compositionally biased region" description="Polar residues" evidence="2">
    <location>
        <begin position="1"/>
        <end position="24"/>
    </location>
</feature>
<dbReference type="InterPro" id="IPR019734">
    <property type="entry name" value="TPR_rpt"/>
</dbReference>
<dbReference type="PROSITE" id="PS50005">
    <property type="entry name" value="TPR"/>
    <property type="match status" value="1"/>
</dbReference>
<dbReference type="Pfam" id="PF13181">
    <property type="entry name" value="TPR_8"/>
    <property type="match status" value="1"/>
</dbReference>
<feature type="repeat" description="TPR" evidence="1">
    <location>
        <begin position="145"/>
        <end position="178"/>
    </location>
</feature>
<feature type="region of interest" description="Disordered" evidence="2">
    <location>
        <begin position="1"/>
        <end position="55"/>
    </location>
</feature>
<dbReference type="PANTHER" id="PTHR47697:SF1">
    <property type="entry name" value="OS03G0340700 PROTEIN"/>
    <property type="match status" value="1"/>
</dbReference>
<dbReference type="OMA" id="EAIAGMC"/>
<evidence type="ECO:0000313" key="3">
    <source>
        <dbReference type="EMBL" id="GAQ89406.1"/>
    </source>
</evidence>
<dbReference type="Proteomes" id="UP000054558">
    <property type="component" value="Unassembled WGS sequence"/>
</dbReference>
<dbReference type="AlphaFoldDB" id="A0A1Y1IKV0"/>
<dbReference type="InterPro" id="IPR011990">
    <property type="entry name" value="TPR-like_helical_dom_sf"/>
</dbReference>
<name>A0A1Y1IKV0_KLENI</name>
<dbReference type="SMART" id="SM00028">
    <property type="entry name" value="TPR"/>
    <property type="match status" value="3"/>
</dbReference>
<evidence type="ECO:0000313" key="4">
    <source>
        <dbReference type="Proteomes" id="UP000054558"/>
    </source>
</evidence>
<protein>
    <submittedName>
        <fullName evidence="3">Uncharacterized protein</fullName>
    </submittedName>
</protein>
<organism evidence="3 4">
    <name type="scientific">Klebsormidium nitens</name>
    <name type="common">Green alga</name>
    <name type="synonym">Ulothrix nitens</name>
    <dbReference type="NCBI Taxonomy" id="105231"/>
    <lineage>
        <taxon>Eukaryota</taxon>
        <taxon>Viridiplantae</taxon>
        <taxon>Streptophyta</taxon>
        <taxon>Klebsormidiophyceae</taxon>
        <taxon>Klebsormidiales</taxon>
        <taxon>Klebsormidiaceae</taxon>
        <taxon>Klebsormidium</taxon>
    </lineage>
</organism>
<sequence length="230" mass="23898">MSAAKTPTKNSPTPATQSQASWSSPAAGADDFLKGLGMPAAKPAPAAPAPAAAAPSTDDLLAAFAGGSSVQSRLSAGVSSTSSYSTPGEAAADVDNLPPPPANVDGASATTKGNQALSEGSYADAIKWYTWALQLTNPSDTDTMVMILLKRAESNKENGEHKKAIADMTQAIQLQPDNDKVILKRAFLYEGSEKYKLALADYKKCVELGHATATIEKSVTRMEQAIKQLG</sequence>
<evidence type="ECO:0000256" key="1">
    <source>
        <dbReference type="PROSITE-ProRule" id="PRU00339"/>
    </source>
</evidence>
<feature type="region of interest" description="Disordered" evidence="2">
    <location>
        <begin position="78"/>
        <end position="112"/>
    </location>
</feature>
<keyword evidence="1" id="KW-0802">TPR repeat</keyword>
<keyword evidence="4" id="KW-1185">Reference proteome</keyword>
<dbReference type="PANTHER" id="PTHR47697">
    <property type="entry name" value="OS03G0340700 PROTEIN"/>
    <property type="match status" value="1"/>
</dbReference>
<accession>A0A1Y1IKV0</accession>
<dbReference type="STRING" id="105231.A0A1Y1IKV0"/>
<dbReference type="OrthoDB" id="1872379at2759"/>
<gene>
    <name evidence="3" type="ORF">KFL_005180060</name>
</gene>
<dbReference type="Gene3D" id="1.25.40.10">
    <property type="entry name" value="Tetratricopeptide repeat domain"/>
    <property type="match status" value="1"/>
</dbReference>
<evidence type="ECO:0000256" key="2">
    <source>
        <dbReference type="SAM" id="MobiDB-lite"/>
    </source>
</evidence>
<dbReference type="SUPFAM" id="SSF48452">
    <property type="entry name" value="TPR-like"/>
    <property type="match status" value="1"/>
</dbReference>